<dbReference type="Pfam" id="PF02911">
    <property type="entry name" value="Formyl_trans_C"/>
    <property type="match status" value="1"/>
</dbReference>
<dbReference type="PANTHER" id="PTHR11138">
    <property type="entry name" value="METHIONYL-TRNA FORMYLTRANSFERASE"/>
    <property type="match status" value="1"/>
</dbReference>
<dbReference type="PANTHER" id="PTHR11138:SF5">
    <property type="entry name" value="METHIONYL-TRNA FORMYLTRANSFERASE, MITOCHONDRIAL"/>
    <property type="match status" value="1"/>
</dbReference>
<keyword evidence="5 8" id="KW-0808">Transferase</keyword>
<evidence type="ECO:0000259" key="10">
    <source>
        <dbReference type="Pfam" id="PF02911"/>
    </source>
</evidence>
<sequence>MRLVFAGTPEFSVPPLQTLIDSDHEVVAVYTQPDRPAGRGRRLQAGPVKALALDHGLPVEQPTRLKPPAALDRLRDYAPELMVVVAYGLLLPRAVLDIPTRGCVNIHASLLPRWRGAAPIQRAIEAGDTETGITLMQMDAGLDTGPMLARATTPISDTDTAADLHDRLAGLGARLLGEQLEAILAGRIQPQPQDEAGASYATKLHKSEASIDWNRPAPRLLRQVNAFNPWPVAQTAFGDRTLRIWRAACLQTDGRHGDPGSILAAGRDGVDVACGAGVLRLLEVQLPGGRRIPAGDFSHAQALDGVCLGQAADA</sequence>
<dbReference type="InterPro" id="IPR011034">
    <property type="entry name" value="Formyl_transferase-like_C_sf"/>
</dbReference>
<dbReference type="HAMAP" id="MF_00182">
    <property type="entry name" value="Formyl_trans"/>
    <property type="match status" value="1"/>
</dbReference>
<dbReference type="Gene3D" id="3.10.25.10">
    <property type="entry name" value="Formyl transferase, C-terminal domain"/>
    <property type="match status" value="1"/>
</dbReference>
<evidence type="ECO:0000256" key="8">
    <source>
        <dbReference type="HAMAP-Rule" id="MF_00182"/>
    </source>
</evidence>
<evidence type="ECO:0000256" key="2">
    <source>
        <dbReference type="ARBA" id="ARBA00010699"/>
    </source>
</evidence>
<dbReference type="CDD" id="cd08646">
    <property type="entry name" value="FMT_core_Met-tRNA-FMT_N"/>
    <property type="match status" value="1"/>
</dbReference>
<dbReference type="InterPro" id="IPR037022">
    <property type="entry name" value="Formyl_trans_C_sf"/>
</dbReference>
<evidence type="ECO:0000256" key="6">
    <source>
        <dbReference type="ARBA" id="ARBA00022917"/>
    </source>
</evidence>
<feature type="domain" description="Formyl transferase C-terminal" evidence="10">
    <location>
        <begin position="203"/>
        <end position="297"/>
    </location>
</feature>
<reference evidence="11 12" key="1">
    <citation type="journal article" date="2010" name="Int. J. Syst. Evol. Microbiol.">
        <title>Thiohalobacter thiocyanaticus gen. nov., sp. nov., a moderately halophilic, sulfur-oxidizing gammaproteobacterium from hypersaline lakes, that utilizes thiocyanate.</title>
        <authorList>
            <person name="Sorokin D.Y."/>
            <person name="Kovaleva O.L."/>
            <person name="Tourova T.P."/>
            <person name="Muyzer G."/>
        </authorList>
    </citation>
    <scope>NUCLEOTIDE SEQUENCE [LARGE SCALE GENOMIC DNA]</scope>
    <source>
        <strain evidence="11 12">Hrh1</strain>
    </source>
</reference>
<comment type="function">
    <text evidence="1 8">Attaches a formyl group to the free amino group of methionyl-tRNA(fMet). The formyl group appears to play a dual role in the initiator identity of N-formylmethionyl-tRNA by promoting its recognition by IF2 and preventing the misappropriation of this tRNA by the elongation apparatus.</text>
</comment>
<dbReference type="InterPro" id="IPR001555">
    <property type="entry name" value="GART_AS"/>
</dbReference>
<evidence type="ECO:0000256" key="4">
    <source>
        <dbReference type="ARBA" id="ARBA00016014"/>
    </source>
</evidence>
<evidence type="ECO:0000256" key="5">
    <source>
        <dbReference type="ARBA" id="ARBA00022679"/>
    </source>
</evidence>
<dbReference type="InterPro" id="IPR002376">
    <property type="entry name" value="Formyl_transf_N"/>
</dbReference>
<comment type="catalytic activity">
    <reaction evidence="7 8">
        <text>L-methionyl-tRNA(fMet) + (6R)-10-formyltetrahydrofolate = N-formyl-L-methionyl-tRNA(fMet) + (6S)-5,6,7,8-tetrahydrofolate + H(+)</text>
        <dbReference type="Rhea" id="RHEA:24380"/>
        <dbReference type="Rhea" id="RHEA-COMP:9952"/>
        <dbReference type="Rhea" id="RHEA-COMP:9953"/>
        <dbReference type="ChEBI" id="CHEBI:15378"/>
        <dbReference type="ChEBI" id="CHEBI:57453"/>
        <dbReference type="ChEBI" id="CHEBI:78530"/>
        <dbReference type="ChEBI" id="CHEBI:78844"/>
        <dbReference type="ChEBI" id="CHEBI:195366"/>
        <dbReference type="EC" id="2.1.2.9"/>
    </reaction>
</comment>
<comment type="caution">
    <text evidence="11">The sequence shown here is derived from an EMBL/GenBank/DDBJ whole genome shotgun (WGS) entry which is preliminary data.</text>
</comment>
<comment type="similarity">
    <text evidence="2 8">Belongs to the Fmt family.</text>
</comment>
<dbReference type="EMBL" id="QZMU01000001">
    <property type="protein sequence ID" value="RRQ21836.1"/>
    <property type="molecule type" value="Genomic_DNA"/>
</dbReference>
<dbReference type="PROSITE" id="PS00373">
    <property type="entry name" value="GART"/>
    <property type="match status" value="1"/>
</dbReference>
<feature type="binding site" evidence="8">
    <location>
        <begin position="109"/>
        <end position="112"/>
    </location>
    <ligand>
        <name>(6S)-5,6,7,8-tetrahydrofolate</name>
        <dbReference type="ChEBI" id="CHEBI:57453"/>
    </ligand>
</feature>
<name>A0A426QJE5_9GAMM</name>
<feature type="domain" description="Formyl transferase N-terminal" evidence="9">
    <location>
        <begin position="2"/>
        <end position="176"/>
    </location>
</feature>
<dbReference type="Pfam" id="PF00551">
    <property type="entry name" value="Formyl_trans_N"/>
    <property type="match status" value="1"/>
</dbReference>
<dbReference type="InterPro" id="IPR036477">
    <property type="entry name" value="Formyl_transf_N_sf"/>
</dbReference>
<evidence type="ECO:0000256" key="1">
    <source>
        <dbReference type="ARBA" id="ARBA00002606"/>
    </source>
</evidence>
<proteinExistence type="inferred from homology"/>
<organism evidence="11 12">
    <name type="scientific">Thiohalobacter thiocyanaticus</name>
    <dbReference type="NCBI Taxonomy" id="585455"/>
    <lineage>
        <taxon>Bacteria</taxon>
        <taxon>Pseudomonadati</taxon>
        <taxon>Pseudomonadota</taxon>
        <taxon>Gammaproteobacteria</taxon>
        <taxon>Thiohalobacterales</taxon>
        <taxon>Thiohalobacteraceae</taxon>
        <taxon>Thiohalobacter</taxon>
    </lineage>
</organism>
<dbReference type="CDD" id="cd08704">
    <property type="entry name" value="Met_tRNA_FMT_C"/>
    <property type="match status" value="1"/>
</dbReference>
<keyword evidence="12" id="KW-1185">Reference proteome</keyword>
<evidence type="ECO:0000256" key="3">
    <source>
        <dbReference type="ARBA" id="ARBA00012261"/>
    </source>
</evidence>
<dbReference type="InterPro" id="IPR044135">
    <property type="entry name" value="Met-tRNA-FMT_C"/>
</dbReference>
<evidence type="ECO:0000313" key="12">
    <source>
        <dbReference type="Proteomes" id="UP000287798"/>
    </source>
</evidence>
<dbReference type="Proteomes" id="UP000287798">
    <property type="component" value="Unassembled WGS sequence"/>
</dbReference>
<keyword evidence="6 8" id="KW-0648">Protein biosynthesis</keyword>
<dbReference type="OrthoDB" id="9802815at2"/>
<dbReference type="Gene3D" id="3.40.50.170">
    <property type="entry name" value="Formyl transferase, N-terminal domain"/>
    <property type="match status" value="1"/>
</dbReference>
<accession>A0A426QJE5</accession>
<dbReference type="InterPro" id="IPR005793">
    <property type="entry name" value="Formyl_trans_C"/>
</dbReference>
<dbReference type="InterPro" id="IPR005794">
    <property type="entry name" value="Fmt"/>
</dbReference>
<dbReference type="GO" id="GO:0005829">
    <property type="term" value="C:cytosol"/>
    <property type="evidence" value="ECO:0007669"/>
    <property type="project" value="TreeGrafter"/>
</dbReference>
<dbReference type="NCBIfam" id="TIGR00460">
    <property type="entry name" value="fmt"/>
    <property type="match status" value="1"/>
</dbReference>
<dbReference type="EC" id="2.1.2.9" evidence="3 8"/>
<evidence type="ECO:0000313" key="11">
    <source>
        <dbReference type="EMBL" id="RRQ21836.1"/>
    </source>
</evidence>
<protein>
    <recommendedName>
        <fullName evidence="4 8">Methionyl-tRNA formyltransferase</fullName>
        <ecNumber evidence="3 8">2.1.2.9</ecNumber>
    </recommendedName>
</protein>
<dbReference type="InterPro" id="IPR041711">
    <property type="entry name" value="Met-tRNA-FMT_N"/>
</dbReference>
<dbReference type="AlphaFoldDB" id="A0A426QJE5"/>
<dbReference type="RefSeq" id="WP_125181175.1">
    <property type="nucleotide sequence ID" value="NZ_QZMU01000001.1"/>
</dbReference>
<evidence type="ECO:0000259" key="9">
    <source>
        <dbReference type="Pfam" id="PF00551"/>
    </source>
</evidence>
<evidence type="ECO:0000256" key="7">
    <source>
        <dbReference type="ARBA" id="ARBA00048558"/>
    </source>
</evidence>
<dbReference type="GO" id="GO:0004479">
    <property type="term" value="F:methionyl-tRNA formyltransferase activity"/>
    <property type="evidence" value="ECO:0007669"/>
    <property type="project" value="UniProtKB-UniRule"/>
</dbReference>
<dbReference type="SUPFAM" id="SSF50486">
    <property type="entry name" value="FMT C-terminal domain-like"/>
    <property type="match status" value="1"/>
</dbReference>
<dbReference type="SUPFAM" id="SSF53328">
    <property type="entry name" value="Formyltransferase"/>
    <property type="match status" value="1"/>
</dbReference>
<gene>
    <name evidence="8" type="primary">fmt</name>
    <name evidence="11" type="ORF">D6C00_07670</name>
</gene>